<protein>
    <recommendedName>
        <fullName evidence="6">Protein kinase domain-containing protein</fullName>
    </recommendedName>
</protein>
<sequence length="1251" mass="142918">MTNYNGEIFFKESRESPESLPEKQQQTKPPLYVDDGDPNAIYELVREQAVGSFGTVYLAQKRKEPIEIVALKIITIAEDESFDELAIEIQVLRKCNHPNIVGFQGAWLLDEKELFIAMEFCTAGSLLEIYDDFPVGVVPCNEAQISFIMRETIKGLAYLHSLDIIHRDLKASNVLLSNAGQIKLADFGVSAQLTPERPHRNTLIGTPYWMAPEVINMDTSVPYDTRADIWALGITAIELAERNPPHVELAPMRALCLIPLEPPPTLKEKEKWKTPRRRPAADELMNHPFIRNCEETNLISLINSHRALQESESAGREMTKKFDALVEDLGAKSTTPKLTESKMDSNEDQTEEKETNSSQAITIQGKKETDAQRAESPPTNELLLSSNSVNSIGLLPEIGEVDKVQITRRGNKATVHGQSMRRPVTILVDETMRKNAALRLKQEKLVKIQLKQIRKLQEEHKKIEEQLDAKQQIELEAQQKVHQGRFRQKEKARVEAEANVMRQVMMERDSMKKDQAATLKKDQKNAADDVTKKKDMVELFKNEIKEEKERQKMAYKGKKIQWKSQGLDKVQRKQAKKGFHEEQQTHDIRFQNSHHFQKCIMEHKNQMDTFDKLARKHLSLLEDYTLHYPGFLRREQNIKMESLGQLHDVQMSAVLSLQEMEQSHLKQRHHLQLDHLKQVLELQRQQQESALRSEKKVKMKEYRKGKNERRSSVMSLLVKSGSRALGKSTSDLTTRANKETAYENELDQQYLHEMEKLRNGQEGQYKAFMASQEKELRELQTVHLKAESDLQEQQQNEKKQMLSDIQTKIVQQQREVQGEEKKEFQEVAGQMKSLLSEQQNQQLILVNSHHAAELTAYCQFSQTTTQLIVDQEATKSQVLSRIKAQQTQQAEYIAELERGINARHERQIETLREELSLEHKNMMHMAVAQKEAKKRALDNKYKSQSSLWIVNHVDKSGQTRLHLACAANDLHEAQNLVDEGIDINIQDKGGWTALHCAAHAKSKEIVSFLLQQEDIDVQLVNRNGTTALHYFCKLFDESYYDDVKEDIITLFVDKGANLDAQNEHGESILHNAVLSHNLSVVTSLLKGGADVNVVTDADETPLHWAVRVKNNFPIIKELIHHGADPNAVGKHGLALTIYKDCDNEPQVVQLLEEYMRKRKPHPGAAKRNSTVHSASNSPIITRINRPPRTGSYHELINNISALSIPRGLAELEGEETHPVRKRTTTQVEAPKEETPSLKVPLVKISSKPSFE</sequence>
<dbReference type="PANTHER" id="PTHR48012">
    <property type="entry name" value="STERILE20-LIKE KINASE, ISOFORM B-RELATED"/>
    <property type="match status" value="1"/>
</dbReference>
<proteinExistence type="predicted"/>
<dbReference type="PROSITE" id="PS50088">
    <property type="entry name" value="ANK_REPEAT"/>
    <property type="match status" value="4"/>
</dbReference>
<dbReference type="SUPFAM" id="SSF48403">
    <property type="entry name" value="Ankyrin repeat"/>
    <property type="match status" value="1"/>
</dbReference>
<evidence type="ECO:0000256" key="1">
    <source>
        <dbReference type="ARBA" id="ARBA00022741"/>
    </source>
</evidence>
<keyword evidence="4" id="KW-0175">Coiled coil</keyword>
<dbReference type="EMBL" id="MDYQ01000154">
    <property type="protein sequence ID" value="PRP80295.1"/>
    <property type="molecule type" value="Genomic_DNA"/>
</dbReference>
<evidence type="ECO:0000256" key="2">
    <source>
        <dbReference type="ARBA" id="ARBA00022840"/>
    </source>
</evidence>
<dbReference type="AlphaFoldDB" id="A0A2P6N8M4"/>
<accession>A0A2P6N8M4</accession>
<dbReference type="Gene3D" id="1.25.40.20">
    <property type="entry name" value="Ankyrin repeat-containing domain"/>
    <property type="match status" value="1"/>
</dbReference>
<feature type="compositionally biased region" description="Basic and acidic residues" evidence="5">
    <location>
        <begin position="11"/>
        <end position="21"/>
    </location>
</feature>
<keyword evidence="3" id="KW-0040">ANK repeat</keyword>
<dbReference type="GO" id="GO:0005737">
    <property type="term" value="C:cytoplasm"/>
    <property type="evidence" value="ECO:0007669"/>
    <property type="project" value="TreeGrafter"/>
</dbReference>
<dbReference type="InterPro" id="IPR008271">
    <property type="entry name" value="Ser/Thr_kinase_AS"/>
</dbReference>
<organism evidence="7 8">
    <name type="scientific">Planoprotostelium fungivorum</name>
    <dbReference type="NCBI Taxonomy" id="1890364"/>
    <lineage>
        <taxon>Eukaryota</taxon>
        <taxon>Amoebozoa</taxon>
        <taxon>Evosea</taxon>
        <taxon>Variosea</taxon>
        <taxon>Cavosteliida</taxon>
        <taxon>Cavosteliaceae</taxon>
        <taxon>Planoprotostelium</taxon>
    </lineage>
</organism>
<dbReference type="InterPro" id="IPR000719">
    <property type="entry name" value="Prot_kinase_dom"/>
</dbReference>
<dbReference type="SMART" id="SM00248">
    <property type="entry name" value="ANK"/>
    <property type="match status" value="5"/>
</dbReference>
<dbReference type="Gene3D" id="1.10.510.10">
    <property type="entry name" value="Transferase(Phosphotransferase) domain 1"/>
    <property type="match status" value="1"/>
</dbReference>
<comment type="caution">
    <text evidence="7">The sequence shown here is derived from an EMBL/GenBank/DDBJ whole genome shotgun (WGS) entry which is preliminary data.</text>
</comment>
<feature type="compositionally biased region" description="Basic and acidic residues" evidence="5">
    <location>
        <begin position="691"/>
        <end position="711"/>
    </location>
</feature>
<dbReference type="SMART" id="SM00220">
    <property type="entry name" value="S_TKc"/>
    <property type="match status" value="1"/>
</dbReference>
<dbReference type="PROSITE" id="PS50011">
    <property type="entry name" value="PROTEIN_KINASE_DOM"/>
    <property type="match status" value="1"/>
</dbReference>
<dbReference type="STRING" id="1890364.A0A2P6N8M4"/>
<keyword evidence="8" id="KW-1185">Reference proteome</keyword>
<keyword evidence="1" id="KW-0547">Nucleotide-binding</keyword>
<feature type="region of interest" description="Disordered" evidence="5">
    <location>
        <begin position="688"/>
        <end position="712"/>
    </location>
</feature>
<dbReference type="Pfam" id="PF12796">
    <property type="entry name" value="Ank_2"/>
    <property type="match status" value="2"/>
</dbReference>
<feature type="repeat" description="ANK" evidence="3">
    <location>
        <begin position="1097"/>
        <end position="1130"/>
    </location>
</feature>
<feature type="repeat" description="ANK" evidence="3">
    <location>
        <begin position="1064"/>
        <end position="1096"/>
    </location>
</feature>
<evidence type="ECO:0000259" key="6">
    <source>
        <dbReference type="PROSITE" id="PS50011"/>
    </source>
</evidence>
<dbReference type="InterPro" id="IPR036770">
    <property type="entry name" value="Ankyrin_rpt-contain_sf"/>
</dbReference>
<feature type="repeat" description="ANK" evidence="3">
    <location>
        <begin position="1023"/>
        <end position="1063"/>
    </location>
</feature>
<dbReference type="InParanoid" id="A0A2P6N8M4"/>
<dbReference type="SUPFAM" id="SSF56112">
    <property type="entry name" value="Protein kinase-like (PK-like)"/>
    <property type="match status" value="1"/>
</dbReference>
<dbReference type="GO" id="GO:0004674">
    <property type="term" value="F:protein serine/threonine kinase activity"/>
    <property type="evidence" value="ECO:0007669"/>
    <property type="project" value="TreeGrafter"/>
</dbReference>
<dbReference type="InterPro" id="IPR011009">
    <property type="entry name" value="Kinase-like_dom_sf"/>
</dbReference>
<dbReference type="Proteomes" id="UP000241769">
    <property type="component" value="Unassembled WGS sequence"/>
</dbReference>
<feature type="region of interest" description="Disordered" evidence="5">
    <location>
        <begin position="333"/>
        <end position="384"/>
    </location>
</feature>
<feature type="coiled-coil region" evidence="4">
    <location>
        <begin position="769"/>
        <end position="822"/>
    </location>
</feature>
<feature type="region of interest" description="Disordered" evidence="5">
    <location>
        <begin position="11"/>
        <end position="32"/>
    </location>
</feature>
<dbReference type="PROSITE" id="PS00108">
    <property type="entry name" value="PROTEIN_KINASE_ST"/>
    <property type="match status" value="1"/>
</dbReference>
<dbReference type="InterPro" id="IPR002110">
    <property type="entry name" value="Ankyrin_rpt"/>
</dbReference>
<gene>
    <name evidence="7" type="ORF">PROFUN_11773</name>
</gene>
<evidence type="ECO:0000313" key="7">
    <source>
        <dbReference type="EMBL" id="PRP80295.1"/>
    </source>
</evidence>
<dbReference type="PROSITE" id="PS50297">
    <property type="entry name" value="ANK_REP_REGION"/>
    <property type="match status" value="3"/>
</dbReference>
<evidence type="ECO:0000256" key="3">
    <source>
        <dbReference type="PROSITE-ProRule" id="PRU00023"/>
    </source>
</evidence>
<feature type="coiled-coil region" evidence="4">
    <location>
        <begin position="446"/>
        <end position="480"/>
    </location>
</feature>
<feature type="domain" description="Protein kinase" evidence="6">
    <location>
        <begin position="42"/>
        <end position="290"/>
    </location>
</feature>
<dbReference type="InterPro" id="IPR050629">
    <property type="entry name" value="STE20/SPS1-PAK"/>
</dbReference>
<name>A0A2P6N8M4_9EUKA</name>
<feature type="region of interest" description="Disordered" evidence="5">
    <location>
        <begin position="1210"/>
        <end position="1251"/>
    </location>
</feature>
<keyword evidence="2" id="KW-0067">ATP-binding</keyword>
<reference evidence="7 8" key="1">
    <citation type="journal article" date="2018" name="Genome Biol. Evol.">
        <title>Multiple Roots of Fruiting Body Formation in Amoebozoa.</title>
        <authorList>
            <person name="Hillmann F."/>
            <person name="Forbes G."/>
            <person name="Novohradska S."/>
            <person name="Ferling I."/>
            <person name="Riege K."/>
            <person name="Groth M."/>
            <person name="Westermann M."/>
            <person name="Marz M."/>
            <person name="Spaller T."/>
            <person name="Winckler T."/>
            <person name="Schaap P."/>
            <person name="Glockner G."/>
        </authorList>
    </citation>
    <scope>NUCLEOTIDE SEQUENCE [LARGE SCALE GENOMIC DNA]</scope>
    <source>
        <strain evidence="7 8">Jena</strain>
    </source>
</reference>
<evidence type="ECO:0000313" key="8">
    <source>
        <dbReference type="Proteomes" id="UP000241769"/>
    </source>
</evidence>
<dbReference type="PANTHER" id="PTHR48012:SF2">
    <property type="entry name" value="STERILE20-LIKE KINASE, ISOFORM B"/>
    <property type="match status" value="1"/>
</dbReference>
<feature type="coiled-coil region" evidence="4">
    <location>
        <begin position="894"/>
        <end position="921"/>
    </location>
</feature>
<evidence type="ECO:0000256" key="5">
    <source>
        <dbReference type="SAM" id="MobiDB-lite"/>
    </source>
</evidence>
<evidence type="ECO:0000256" key="4">
    <source>
        <dbReference type="SAM" id="Coils"/>
    </source>
</evidence>
<dbReference type="GO" id="GO:0005524">
    <property type="term" value="F:ATP binding"/>
    <property type="evidence" value="ECO:0007669"/>
    <property type="project" value="UniProtKB-KW"/>
</dbReference>
<feature type="repeat" description="ANK" evidence="3">
    <location>
        <begin position="956"/>
        <end position="988"/>
    </location>
</feature>
<dbReference type="Pfam" id="PF00069">
    <property type="entry name" value="Pkinase"/>
    <property type="match status" value="1"/>
</dbReference>